<dbReference type="Proteomes" id="UP000004671">
    <property type="component" value="Chromosome"/>
</dbReference>
<dbReference type="SUPFAM" id="SSF56112">
    <property type="entry name" value="Protein kinase-like (PK-like)"/>
    <property type="match status" value="1"/>
</dbReference>
<dbReference type="CDD" id="cd14014">
    <property type="entry name" value="STKc_PknB_like"/>
    <property type="match status" value="1"/>
</dbReference>
<dbReference type="EMBL" id="CM001402">
    <property type="protein sequence ID" value="EHO43349.1"/>
    <property type="molecule type" value="Genomic_DNA"/>
</dbReference>
<dbReference type="InterPro" id="IPR008271">
    <property type="entry name" value="Ser/Thr_kinase_AS"/>
</dbReference>
<dbReference type="PANTHER" id="PTHR43671:SF13">
    <property type="entry name" value="SERINE_THREONINE-PROTEIN KINASE NEK2"/>
    <property type="match status" value="1"/>
</dbReference>
<sequence length="571" mass="64990">MEKIPNFPLDPSLKNLQMGYRFDDRFEISGKPVRRSHCFAFKVNDLQENQPKVVLLFPQRIKRDPEALRYLTEQILVLTALDHAQIARIYGIHTNGPLGYIETEYVAGNTLKTLKLKKEQQRFNEEEVRWIAGQTLDALEYAHNLNILHRDLKPANIILTAEQKIHLIDFGLSEPVRQAMNLVQDATASTIILYWSPEQVQGKALTVQSDLYTLGAVMYDLLNGKPPFFTGDVYNNILYKEPEPIAHCSGFMNDVLLKALAKKPEERFQNCQEMRQALEKTGISYFSSSLKMEDKAPPAREKKKKTGRGLRTLLKPQIRYGLMSALLIVLLTVMISRLQFGTHDAPQADSSAVDRQTGRPDSFQVKMLNALLDQAQEKIARKQILSPPQNNAMFLLQQAQKIDPHNHRLKSLQNEVKSALRQQVYLLSTSGRQVQGLELLNNALKFFPDDSLMLRLKNELFGQLPRQMPLKVEILNGAGVSGIAHRLSRFLQNRGVVVVNTENFRTDGRVNWNVPNSFIKGNLPENEAVKKLEELLGLNYRQEASFKGQNPAARISIVLGKDYQTLKPFRK</sequence>
<keyword evidence="8" id="KW-0723">Serine/threonine-protein kinase</keyword>
<name>H1XPH8_CALAY</name>
<evidence type="ECO:0000256" key="4">
    <source>
        <dbReference type="ARBA" id="ARBA00022777"/>
    </source>
</evidence>
<evidence type="ECO:0000256" key="3">
    <source>
        <dbReference type="ARBA" id="ARBA00022741"/>
    </source>
</evidence>
<dbReference type="eggNOG" id="COG0515">
    <property type="taxonomic scope" value="Bacteria"/>
</dbReference>
<evidence type="ECO:0000256" key="5">
    <source>
        <dbReference type="ARBA" id="ARBA00022840"/>
    </source>
</evidence>
<dbReference type="PROSITE" id="PS50011">
    <property type="entry name" value="PROTEIN_KINASE_DOM"/>
    <property type="match status" value="1"/>
</dbReference>
<dbReference type="RefSeq" id="WP_006930953.1">
    <property type="nucleotide sequence ID" value="NZ_CM001402.1"/>
</dbReference>
<dbReference type="Pfam" id="PF13399">
    <property type="entry name" value="LytR_C"/>
    <property type="match status" value="1"/>
</dbReference>
<keyword evidence="2" id="KW-0808">Transferase</keyword>
<dbReference type="Proteomes" id="UP000183868">
    <property type="component" value="Chromosome"/>
</dbReference>
<evidence type="ECO:0000313" key="7">
    <source>
        <dbReference type="EMBL" id="APF19460.1"/>
    </source>
</evidence>
<dbReference type="GO" id="GO:0004674">
    <property type="term" value="F:protein serine/threonine kinase activity"/>
    <property type="evidence" value="ECO:0007669"/>
    <property type="project" value="UniProtKB-KW"/>
</dbReference>
<evidence type="ECO:0000313" key="9">
    <source>
        <dbReference type="Proteomes" id="UP000004671"/>
    </source>
</evidence>
<dbReference type="PROSITE" id="PS00108">
    <property type="entry name" value="PROTEIN_KINASE_ST"/>
    <property type="match status" value="1"/>
</dbReference>
<dbReference type="InParanoid" id="H1XPH8"/>
<dbReference type="SMART" id="SM00220">
    <property type="entry name" value="S_TKc"/>
    <property type="match status" value="1"/>
</dbReference>
<dbReference type="KEGG" id="caby:Cabys_2712"/>
<gene>
    <name evidence="7" type="ORF">Cabys_2712</name>
    <name evidence="8" type="ORF">Calab_3752</name>
</gene>
<dbReference type="AlphaFoldDB" id="H1XPH8"/>
<dbReference type="EMBL" id="CP018099">
    <property type="protein sequence ID" value="APF19460.1"/>
    <property type="molecule type" value="Genomic_DNA"/>
</dbReference>
<dbReference type="HOGENOM" id="CLU_477097_0_0_0"/>
<protein>
    <recommendedName>
        <fullName evidence="1">non-specific serine/threonine protein kinase</fullName>
        <ecNumber evidence="1">2.7.11.1</ecNumber>
    </recommendedName>
</protein>
<accession>H1XPH8</accession>
<dbReference type="InterPro" id="IPR050660">
    <property type="entry name" value="NEK_Ser/Thr_kinase"/>
</dbReference>
<dbReference type="Gene3D" id="3.30.70.2390">
    <property type="match status" value="1"/>
</dbReference>
<keyword evidence="3" id="KW-0547">Nucleotide-binding</keyword>
<dbReference type="STRING" id="880073.Cabys_2712"/>
<keyword evidence="9" id="KW-1185">Reference proteome</keyword>
<evidence type="ECO:0000313" key="10">
    <source>
        <dbReference type="Proteomes" id="UP000183868"/>
    </source>
</evidence>
<reference evidence="7 10" key="2">
    <citation type="submission" date="2016-11" db="EMBL/GenBank/DDBJ databases">
        <title>Genomic analysis of Caldithrix abyssi and proposal of a novel bacterial phylum Caldithrichaeota.</title>
        <authorList>
            <person name="Kublanov I."/>
            <person name="Sigalova O."/>
            <person name="Gavrilov S."/>
            <person name="Lebedinsky A."/>
            <person name="Ivanova N."/>
            <person name="Daum C."/>
            <person name="Reddy T."/>
            <person name="Klenk H.P."/>
            <person name="Goker M."/>
            <person name="Reva O."/>
            <person name="Miroshnichenko M."/>
            <person name="Kyprides N."/>
            <person name="Woyke T."/>
            <person name="Gelfand M."/>
        </authorList>
    </citation>
    <scope>NUCLEOTIDE SEQUENCE [LARGE SCALE GENOMIC DNA]</scope>
    <source>
        <strain evidence="7 10">LF13</strain>
    </source>
</reference>
<dbReference type="Gene3D" id="1.10.510.10">
    <property type="entry name" value="Transferase(Phosphotransferase) domain 1"/>
    <property type="match status" value="1"/>
</dbReference>
<evidence type="ECO:0000256" key="1">
    <source>
        <dbReference type="ARBA" id="ARBA00012513"/>
    </source>
</evidence>
<dbReference type="OrthoDB" id="6111975at2"/>
<keyword evidence="5" id="KW-0067">ATP-binding</keyword>
<dbReference type="EC" id="2.7.11.1" evidence="1"/>
<evidence type="ECO:0000313" key="8">
    <source>
        <dbReference type="EMBL" id="EHO43349.1"/>
    </source>
</evidence>
<organism evidence="8 9">
    <name type="scientific">Caldithrix abyssi DSM 13497</name>
    <dbReference type="NCBI Taxonomy" id="880073"/>
    <lineage>
        <taxon>Bacteria</taxon>
        <taxon>Pseudomonadati</taxon>
        <taxon>Calditrichota</taxon>
        <taxon>Calditrichia</taxon>
        <taxon>Calditrichales</taxon>
        <taxon>Calditrichaceae</taxon>
        <taxon>Caldithrix</taxon>
    </lineage>
</organism>
<evidence type="ECO:0000256" key="2">
    <source>
        <dbReference type="ARBA" id="ARBA00022679"/>
    </source>
</evidence>
<reference evidence="8 9" key="1">
    <citation type="submission" date="2011-09" db="EMBL/GenBank/DDBJ databases">
        <title>The permanent draft genome of Caldithrix abyssi DSM 13497.</title>
        <authorList>
            <consortium name="US DOE Joint Genome Institute (JGI-PGF)"/>
            <person name="Lucas S."/>
            <person name="Han J."/>
            <person name="Lapidus A."/>
            <person name="Bruce D."/>
            <person name="Goodwin L."/>
            <person name="Pitluck S."/>
            <person name="Peters L."/>
            <person name="Kyrpides N."/>
            <person name="Mavromatis K."/>
            <person name="Ivanova N."/>
            <person name="Mikhailova N."/>
            <person name="Chertkov O."/>
            <person name="Detter J.C."/>
            <person name="Tapia R."/>
            <person name="Han C."/>
            <person name="Land M."/>
            <person name="Hauser L."/>
            <person name="Markowitz V."/>
            <person name="Cheng J.-F."/>
            <person name="Hugenholtz P."/>
            <person name="Woyke T."/>
            <person name="Wu D."/>
            <person name="Spring S."/>
            <person name="Brambilla E."/>
            <person name="Klenk H.-P."/>
            <person name="Eisen J.A."/>
        </authorList>
    </citation>
    <scope>NUCLEOTIDE SEQUENCE [LARGE SCALE GENOMIC DNA]</scope>
    <source>
        <strain evidence="8 9">DSM 13497</strain>
    </source>
</reference>
<dbReference type="GO" id="GO:0005524">
    <property type="term" value="F:ATP binding"/>
    <property type="evidence" value="ECO:0007669"/>
    <property type="project" value="UniProtKB-KW"/>
</dbReference>
<proteinExistence type="predicted"/>
<dbReference type="InterPro" id="IPR000719">
    <property type="entry name" value="Prot_kinase_dom"/>
</dbReference>
<feature type="domain" description="Protein kinase" evidence="6">
    <location>
        <begin position="1"/>
        <end position="286"/>
    </location>
</feature>
<dbReference type="Pfam" id="PF00069">
    <property type="entry name" value="Pkinase"/>
    <property type="match status" value="1"/>
</dbReference>
<evidence type="ECO:0000259" key="6">
    <source>
        <dbReference type="PROSITE" id="PS50011"/>
    </source>
</evidence>
<dbReference type="InterPro" id="IPR027381">
    <property type="entry name" value="LytR/CpsA/Psr_C"/>
</dbReference>
<dbReference type="PaxDb" id="880073-Calab_3752"/>
<dbReference type="InterPro" id="IPR011009">
    <property type="entry name" value="Kinase-like_dom_sf"/>
</dbReference>
<dbReference type="PANTHER" id="PTHR43671">
    <property type="entry name" value="SERINE/THREONINE-PROTEIN KINASE NEK"/>
    <property type="match status" value="1"/>
</dbReference>
<keyword evidence="4 8" id="KW-0418">Kinase</keyword>